<evidence type="ECO:0000256" key="1">
    <source>
        <dbReference type="SAM" id="MobiDB-lite"/>
    </source>
</evidence>
<evidence type="ECO:0000313" key="2">
    <source>
        <dbReference type="EMBL" id="KXS94471.1"/>
    </source>
</evidence>
<accession>A0A139GWC2</accession>
<sequence length="101" mass="10994">MDDTTPAAYQDNDQKNSADGTPRCRGSELPASQEGSGKLVKCNNAKSTMANMVDRLGSMTIKDDDIPAQLRSHRNLFDFMASTIDAGLKDCTEYATEVCEL</sequence>
<name>A0A139GWC2_9PEZI</name>
<proteinExistence type="predicted"/>
<keyword evidence="3" id="KW-1185">Reference proteome</keyword>
<dbReference type="EMBL" id="LFZN01000286">
    <property type="protein sequence ID" value="KXS94471.1"/>
    <property type="molecule type" value="Genomic_DNA"/>
</dbReference>
<gene>
    <name evidence="2" type="ORF">AC578_6808</name>
</gene>
<dbReference type="AlphaFoldDB" id="A0A139GWC2"/>
<feature type="region of interest" description="Disordered" evidence="1">
    <location>
        <begin position="1"/>
        <end position="38"/>
    </location>
</feature>
<evidence type="ECO:0000313" key="3">
    <source>
        <dbReference type="Proteomes" id="UP000070133"/>
    </source>
</evidence>
<protein>
    <submittedName>
        <fullName evidence="2">Uncharacterized protein</fullName>
    </submittedName>
</protein>
<reference evidence="2 3" key="1">
    <citation type="submission" date="2015-07" db="EMBL/GenBank/DDBJ databases">
        <title>Comparative genomics of the Sigatoka disease complex on banana suggests a link between parallel evolutionary changes in Pseudocercospora fijiensis and Pseudocercospora eumusae and increased virulence on the banana host.</title>
        <authorList>
            <person name="Chang T.-C."/>
            <person name="Salvucci A."/>
            <person name="Crous P.W."/>
            <person name="Stergiopoulos I."/>
        </authorList>
    </citation>
    <scope>NUCLEOTIDE SEQUENCE [LARGE SCALE GENOMIC DNA]</scope>
    <source>
        <strain evidence="2 3">CBS 114824</strain>
    </source>
</reference>
<organism evidence="2 3">
    <name type="scientific">Pseudocercospora eumusae</name>
    <dbReference type="NCBI Taxonomy" id="321146"/>
    <lineage>
        <taxon>Eukaryota</taxon>
        <taxon>Fungi</taxon>
        <taxon>Dikarya</taxon>
        <taxon>Ascomycota</taxon>
        <taxon>Pezizomycotina</taxon>
        <taxon>Dothideomycetes</taxon>
        <taxon>Dothideomycetidae</taxon>
        <taxon>Mycosphaerellales</taxon>
        <taxon>Mycosphaerellaceae</taxon>
        <taxon>Pseudocercospora</taxon>
    </lineage>
</organism>
<comment type="caution">
    <text evidence="2">The sequence shown here is derived from an EMBL/GenBank/DDBJ whole genome shotgun (WGS) entry which is preliminary data.</text>
</comment>
<dbReference type="Proteomes" id="UP000070133">
    <property type="component" value="Unassembled WGS sequence"/>
</dbReference>